<keyword evidence="2 9" id="KW-0444">Lipid biosynthesis</keyword>
<dbReference type="InterPro" id="IPR013328">
    <property type="entry name" value="6PGD_dom2"/>
</dbReference>
<keyword evidence="3 8" id="KW-0560">Oxidoreductase</keyword>
<dbReference type="PRINTS" id="PR00077">
    <property type="entry name" value="GPDHDRGNASE"/>
</dbReference>
<dbReference type="GO" id="GO:0046168">
    <property type="term" value="P:glycerol-3-phosphate catabolic process"/>
    <property type="evidence" value="ECO:0007669"/>
    <property type="project" value="InterPro"/>
</dbReference>
<feature type="domain" description="Phospholipid/glycerol acyltransferase" evidence="10">
    <location>
        <begin position="51"/>
        <end position="163"/>
    </location>
</feature>
<keyword evidence="6 9" id="KW-0594">Phospholipid biosynthesis</keyword>
<evidence type="ECO:0000259" key="10">
    <source>
        <dbReference type="SMART" id="SM00563"/>
    </source>
</evidence>
<keyword evidence="7 9" id="KW-1208">Phospholipid metabolism</keyword>
<dbReference type="PANTHER" id="PTHR11728">
    <property type="entry name" value="GLYCEROL-3-PHOSPHATE DEHYDROGENASE"/>
    <property type="match status" value="1"/>
</dbReference>
<evidence type="ECO:0000256" key="7">
    <source>
        <dbReference type="ARBA" id="ARBA00023264"/>
    </source>
</evidence>
<protein>
    <recommendedName>
        <fullName evidence="9">1-acyl-sn-glycerol-3-phosphate acyltransferase</fullName>
        <ecNumber evidence="9">2.3.1.51</ecNumber>
    </recommendedName>
</protein>
<dbReference type="InterPro" id="IPR011128">
    <property type="entry name" value="G3P_DH_NAD-dep_N"/>
</dbReference>
<keyword evidence="9" id="KW-0808">Transferase</keyword>
<dbReference type="InterPro" id="IPR002123">
    <property type="entry name" value="Plipid/glycerol_acylTrfase"/>
</dbReference>
<comment type="domain">
    <text evidence="9">The HXXXXD motif is essential for acyltransferase activity and may constitute the binding site for the phosphate moiety of the glycerol-3-phosphate.</text>
</comment>
<evidence type="ECO:0000313" key="11">
    <source>
        <dbReference type="EMBL" id="CAA9490016.1"/>
    </source>
</evidence>
<dbReference type="GO" id="GO:0047952">
    <property type="term" value="F:glycerol-3-phosphate dehydrogenase [NAD(P)+] activity"/>
    <property type="evidence" value="ECO:0007669"/>
    <property type="project" value="TreeGrafter"/>
</dbReference>
<dbReference type="CDD" id="cd07989">
    <property type="entry name" value="LPLAT_AGPAT-like"/>
    <property type="match status" value="1"/>
</dbReference>
<accession>A0A6J4SCD2</accession>
<name>A0A6J4SCD2_9ACTN</name>
<comment type="similarity">
    <text evidence="9">Belongs to the 1-acyl-sn-glycerol-3-phosphate acyltransferase family.</text>
</comment>
<evidence type="ECO:0000256" key="5">
    <source>
        <dbReference type="ARBA" id="ARBA00023098"/>
    </source>
</evidence>
<dbReference type="SUPFAM" id="SSF51735">
    <property type="entry name" value="NAD(P)-binding Rossmann-fold domains"/>
    <property type="match status" value="1"/>
</dbReference>
<dbReference type="Gene3D" id="1.10.1040.10">
    <property type="entry name" value="N-(1-d-carboxylethyl)-l-norvaline Dehydrogenase, domain 2"/>
    <property type="match status" value="1"/>
</dbReference>
<dbReference type="GO" id="GO:0005829">
    <property type="term" value="C:cytosol"/>
    <property type="evidence" value="ECO:0007669"/>
    <property type="project" value="TreeGrafter"/>
</dbReference>
<dbReference type="InterPro" id="IPR006168">
    <property type="entry name" value="G3P_DH_NAD-dep"/>
</dbReference>
<dbReference type="EMBL" id="CADCVR010000042">
    <property type="protein sequence ID" value="CAA9490016.1"/>
    <property type="molecule type" value="Genomic_DNA"/>
</dbReference>
<dbReference type="Pfam" id="PF01210">
    <property type="entry name" value="NAD_Gly3P_dh_N"/>
    <property type="match status" value="1"/>
</dbReference>
<evidence type="ECO:0000256" key="4">
    <source>
        <dbReference type="ARBA" id="ARBA00023027"/>
    </source>
</evidence>
<evidence type="ECO:0000256" key="2">
    <source>
        <dbReference type="ARBA" id="ARBA00022516"/>
    </source>
</evidence>
<dbReference type="GO" id="GO:0005975">
    <property type="term" value="P:carbohydrate metabolic process"/>
    <property type="evidence" value="ECO:0007669"/>
    <property type="project" value="InterPro"/>
</dbReference>
<dbReference type="Gene3D" id="3.40.50.720">
    <property type="entry name" value="NAD(P)-binding Rossmann-like Domain"/>
    <property type="match status" value="1"/>
</dbReference>
<dbReference type="NCBIfam" id="TIGR00530">
    <property type="entry name" value="AGP_acyltrn"/>
    <property type="match status" value="1"/>
</dbReference>
<gene>
    <name evidence="11" type="ORF">AVDCRST_MAG53-1542</name>
</gene>
<dbReference type="Pfam" id="PF07479">
    <property type="entry name" value="NAD_Gly3P_dh_C"/>
    <property type="match status" value="1"/>
</dbReference>
<dbReference type="GO" id="GO:0008654">
    <property type="term" value="P:phospholipid biosynthetic process"/>
    <property type="evidence" value="ECO:0007669"/>
    <property type="project" value="UniProtKB-KW"/>
</dbReference>
<evidence type="ECO:0000256" key="3">
    <source>
        <dbReference type="ARBA" id="ARBA00023002"/>
    </source>
</evidence>
<dbReference type="InterPro" id="IPR006109">
    <property type="entry name" value="G3P_DH_NAD-dep_C"/>
</dbReference>
<dbReference type="GO" id="GO:0051287">
    <property type="term" value="F:NAD binding"/>
    <property type="evidence" value="ECO:0007669"/>
    <property type="project" value="InterPro"/>
</dbReference>
<comment type="similarity">
    <text evidence="1 8">Belongs to the NAD-dependent glycerol-3-phosphate dehydrogenase family.</text>
</comment>
<comment type="catalytic activity">
    <reaction evidence="9">
        <text>a 1-acyl-sn-glycero-3-phosphate + an acyl-CoA = a 1,2-diacyl-sn-glycero-3-phosphate + CoA</text>
        <dbReference type="Rhea" id="RHEA:19709"/>
        <dbReference type="ChEBI" id="CHEBI:57287"/>
        <dbReference type="ChEBI" id="CHEBI:57970"/>
        <dbReference type="ChEBI" id="CHEBI:58342"/>
        <dbReference type="ChEBI" id="CHEBI:58608"/>
        <dbReference type="EC" id="2.3.1.51"/>
    </reaction>
</comment>
<evidence type="ECO:0000256" key="6">
    <source>
        <dbReference type="ARBA" id="ARBA00023209"/>
    </source>
</evidence>
<evidence type="ECO:0000256" key="8">
    <source>
        <dbReference type="RuleBase" id="RU000437"/>
    </source>
</evidence>
<keyword evidence="9" id="KW-0012">Acyltransferase</keyword>
<reference evidence="11" key="1">
    <citation type="submission" date="2020-02" db="EMBL/GenBank/DDBJ databases">
        <authorList>
            <person name="Meier V. D."/>
        </authorList>
    </citation>
    <scope>NUCLEOTIDE SEQUENCE</scope>
    <source>
        <strain evidence="11">AVDCRST_MAG53</strain>
    </source>
</reference>
<proteinExistence type="inferred from homology"/>
<dbReference type="EC" id="2.3.1.51" evidence="9"/>
<keyword evidence="4 8" id="KW-0520">NAD</keyword>
<dbReference type="InterPro" id="IPR036291">
    <property type="entry name" value="NAD(P)-bd_dom_sf"/>
</dbReference>
<dbReference type="InterPro" id="IPR008927">
    <property type="entry name" value="6-PGluconate_DH-like_C_sf"/>
</dbReference>
<dbReference type="GO" id="GO:0003841">
    <property type="term" value="F:1-acylglycerol-3-phosphate O-acyltransferase activity"/>
    <property type="evidence" value="ECO:0007669"/>
    <property type="project" value="UniProtKB-UniRule"/>
</dbReference>
<dbReference type="Pfam" id="PF01553">
    <property type="entry name" value="Acyltransferase"/>
    <property type="match status" value="1"/>
</dbReference>
<dbReference type="SUPFAM" id="SSF69593">
    <property type="entry name" value="Glycerol-3-phosphate (1)-acyltransferase"/>
    <property type="match status" value="1"/>
</dbReference>
<dbReference type="SMART" id="SM00563">
    <property type="entry name" value="PlsC"/>
    <property type="match status" value="1"/>
</dbReference>
<organism evidence="11">
    <name type="scientific">uncultured Solirubrobacteraceae bacterium</name>
    <dbReference type="NCBI Taxonomy" id="1162706"/>
    <lineage>
        <taxon>Bacteria</taxon>
        <taxon>Bacillati</taxon>
        <taxon>Actinomycetota</taxon>
        <taxon>Thermoleophilia</taxon>
        <taxon>Solirubrobacterales</taxon>
        <taxon>Solirubrobacteraceae</taxon>
        <taxon>environmental samples</taxon>
    </lineage>
</organism>
<dbReference type="PANTHER" id="PTHR11728:SF1">
    <property type="entry name" value="GLYCEROL-3-PHOSPHATE DEHYDROGENASE [NAD(+)] 2, CHLOROPLASTIC"/>
    <property type="match status" value="1"/>
</dbReference>
<evidence type="ECO:0000256" key="1">
    <source>
        <dbReference type="ARBA" id="ARBA00011009"/>
    </source>
</evidence>
<dbReference type="AlphaFoldDB" id="A0A6J4SCD2"/>
<dbReference type="InterPro" id="IPR004552">
    <property type="entry name" value="AGP_acyltrans"/>
</dbReference>
<keyword evidence="5 9" id="KW-0443">Lipid metabolism</keyword>
<evidence type="ECO:0000256" key="9">
    <source>
        <dbReference type="RuleBase" id="RU361267"/>
    </source>
</evidence>
<sequence length="552" mass="57053">MPHDRYLDRTNRKGVNPLVYWLARAVLQPFFHGWFRVSRIGREHIPAEGGFIIAANHRSFLDPFIIGIMVRRPIYFVAKRELFTRPAVAWILNNLGAFPIDRGSGDQEAMATARSILRRGEGVLVFPEGTRTRPGGLGVPRRGVGRLALETGVPVVPLAIIGTEAVRRGWRVRPHKVRVRAGRALRFPSVEPASPQLAAAVTERIWPCVALQWEWLGGTPPIRRAVVVGAGSWGTGVAVALARAGVEVQLGCRTPDQVEAIRRSGENAQYLPGTPLPEKLTVARCAELDLPTADLVVLAVPSRRLPSAVAAHASSIPARAGLLVLAKGLVADGDAIALPSAYVAARTRARAVACLGGPGHAADALANGASLVVAGAEAGWVRQLADVLTAAGLDIECSADVTGVELAGAAKNAAVLAAATAAVAGPNAAGAAAGKVFAEVTAFAQRRGGRPETFAGLAGAGDLVATVVAHGSRNRRAGELLGAGIPSAEIEPALGQAAESLHALPLLAAALAADGVTAPVTAGLAAVVQGTTSPADWARGVTTPAGRNRRAA</sequence>
<dbReference type="SUPFAM" id="SSF48179">
    <property type="entry name" value="6-phosphogluconate dehydrogenase C-terminal domain-like"/>
    <property type="match status" value="1"/>
</dbReference>
<dbReference type="GO" id="GO:0016020">
    <property type="term" value="C:membrane"/>
    <property type="evidence" value="ECO:0007669"/>
    <property type="project" value="InterPro"/>
</dbReference>